<evidence type="ECO:0000256" key="5">
    <source>
        <dbReference type="SAM" id="MobiDB-lite"/>
    </source>
</evidence>
<keyword evidence="11" id="KW-1185">Reference proteome</keyword>
<evidence type="ECO:0000256" key="2">
    <source>
        <dbReference type="ARBA" id="ARBA00022801"/>
    </source>
</evidence>
<dbReference type="InterPro" id="IPR041677">
    <property type="entry name" value="DNA2/NAM7_AAA_11"/>
</dbReference>
<feature type="domain" description="DNA2/NAM7 helicase-like C-terminal" evidence="8">
    <location>
        <begin position="626"/>
        <end position="821"/>
    </location>
</feature>
<evidence type="ECO:0000259" key="9">
    <source>
        <dbReference type="Pfam" id="PF20073"/>
    </source>
</evidence>
<feature type="transmembrane region" description="Helical" evidence="6">
    <location>
        <begin position="987"/>
        <end position="1004"/>
    </location>
</feature>
<organism evidence="10 11">
    <name type="scientific">Linum trigynum</name>
    <dbReference type="NCBI Taxonomy" id="586398"/>
    <lineage>
        <taxon>Eukaryota</taxon>
        <taxon>Viridiplantae</taxon>
        <taxon>Streptophyta</taxon>
        <taxon>Embryophyta</taxon>
        <taxon>Tracheophyta</taxon>
        <taxon>Spermatophyta</taxon>
        <taxon>Magnoliopsida</taxon>
        <taxon>eudicotyledons</taxon>
        <taxon>Gunneridae</taxon>
        <taxon>Pentapetalae</taxon>
        <taxon>rosids</taxon>
        <taxon>fabids</taxon>
        <taxon>Malpighiales</taxon>
        <taxon>Linaceae</taxon>
        <taxon>Linum</taxon>
    </lineage>
</organism>
<evidence type="ECO:0000256" key="1">
    <source>
        <dbReference type="ARBA" id="ARBA00022741"/>
    </source>
</evidence>
<evidence type="ECO:0000256" key="3">
    <source>
        <dbReference type="ARBA" id="ARBA00022806"/>
    </source>
</evidence>
<keyword evidence="2" id="KW-0378">Hydrolase</keyword>
<feature type="domain" description="DNA2/NAM7 helicase helicase" evidence="7">
    <location>
        <begin position="252"/>
        <end position="619"/>
    </location>
</feature>
<evidence type="ECO:0008006" key="12">
    <source>
        <dbReference type="Google" id="ProtNLM"/>
    </source>
</evidence>
<keyword evidence="3" id="KW-0347">Helicase</keyword>
<name>A0AAV2EIR8_9ROSI</name>
<dbReference type="PANTHER" id="PTHR10887:SF515">
    <property type="entry name" value="P-LOOP CONTAINING NUCLEOSIDE TRIPHOSPHATE HYDROLASES SUPERFAMILY PROTEIN"/>
    <property type="match status" value="1"/>
</dbReference>
<feature type="domain" description="DUF6469" evidence="9">
    <location>
        <begin position="82"/>
        <end position="212"/>
    </location>
</feature>
<dbReference type="GO" id="GO:0004386">
    <property type="term" value="F:helicase activity"/>
    <property type="evidence" value="ECO:0007669"/>
    <property type="project" value="UniProtKB-KW"/>
</dbReference>
<dbReference type="GO" id="GO:0005694">
    <property type="term" value="C:chromosome"/>
    <property type="evidence" value="ECO:0007669"/>
    <property type="project" value="UniProtKB-ARBA"/>
</dbReference>
<evidence type="ECO:0000256" key="4">
    <source>
        <dbReference type="ARBA" id="ARBA00022840"/>
    </source>
</evidence>
<dbReference type="Pfam" id="PF20073">
    <property type="entry name" value="DUF6469"/>
    <property type="match status" value="1"/>
</dbReference>
<dbReference type="InterPro" id="IPR047187">
    <property type="entry name" value="SF1_C_Upf1"/>
</dbReference>
<feature type="compositionally biased region" description="Polar residues" evidence="5">
    <location>
        <begin position="1242"/>
        <end position="1255"/>
    </location>
</feature>
<dbReference type="InterPro" id="IPR045055">
    <property type="entry name" value="DNA2/NAM7-like"/>
</dbReference>
<dbReference type="SUPFAM" id="SSF52540">
    <property type="entry name" value="P-loop containing nucleoside triphosphate hydrolases"/>
    <property type="match status" value="1"/>
</dbReference>
<dbReference type="GO" id="GO:0016787">
    <property type="term" value="F:hydrolase activity"/>
    <property type="evidence" value="ECO:0007669"/>
    <property type="project" value="UniProtKB-KW"/>
</dbReference>
<protein>
    <recommendedName>
        <fullName evidence="12">Helicase MAGATAMA 3</fullName>
    </recommendedName>
</protein>
<dbReference type="InterPro" id="IPR041679">
    <property type="entry name" value="DNA2/NAM7-like_C"/>
</dbReference>
<gene>
    <name evidence="10" type="ORF">LTRI10_LOCUS26737</name>
</gene>
<sequence length="1282" mass="144825">MMMEEGSESSQTHTAIPSGRGFISILFSWSLDDIFNDRLIQVQPIPQTFESTAHYLGSYVQPLLEETRYQLQSSLGDVSKAPFAEVVSLRDCKHDGLRLYDVEVDGWKNLGLARDDDNETYKTLPGDIVLVVHSMPESVFDLRKADYRWTLGSVTYVRHDDDEEDRERLKFRVETAKDLEEVGMKKQCFMIFLVNMLSHSRIWCSLHSSENLNMIKKVLSAESAVTENCTKCTYLSDGSLDREFLTNLPSSLNESQNEAILACLYKIQCYHSSAVQLIWGPPGTGKTNTTSNLLVTLLSKNWRTLTCAPTNVAIKEVASRVLKLVKESRSSSYSSADILLFGNKDRLKLSSELEEIYLDCRVKKLAECFAHLTGWQHHLNSTLDFLENCVLRFHEENKKIQERKKTLGYRNRKVDISSEANMRTEKWNSFLEFARVRFDSIAGTLRRFFICFCTDIPVNYIGRDRKENLSLVAELLRSFQTLLSHDDMNSEELEKLFSEPVDFSCGFSDLALLLNLKRSKCIGCLKAVYKSVREIDFPTSMNWGAVKTFCYQRATLYFCTASTSYNMHSVDIKPLDMVIIDEAAQLKECESAIPLQLSGVRHVILVGDECQLPAMVRSEAAGEAGLGRSLFERLSSLEHRKHLLKTQYRMHPSISCFPNSAFYRGNIIDGANVKSIAYEKHYLPGPMFGPYSFINISDSTEELDGSSQTNMTEAAIVLKLVQNLQNSWSGSKKNLSIGVISPYAAQVTVIQQKLGRDCEGIDGFSVKVKSIDGFQGGEEDIIILSTVRSNATGAIGFLRNVQRANVALTRARHCLWILGNAATLVKKTSIWEKLVHDAKDRKCYFESEAMEKYIELSTANVFDSTFPLDWRESLEEDVITLRRTHCWKSFLRDATFGNSNIVEGKLSCHQIGKIAMTILGSGKRYCRLPEKMSDALRWNLSWKALIESLGRPPGYEDVPGKLSVERALHGALRSAYDAIKRDKEDELVSPGCFLYLVELLLILLSSYKGRFITSQSCCVEWILFREGVGNPSISLNRREPESMRAMIEFIARVTREFLYSKTDTTDWIRKTQSRVKDDYGFVVLRLFAIACLVYLNFGLGAELLFELLSWKHITEQIPKEIRHILMKRKKDNSLNLLSEALGMVGNPIVIVSLEEKFSAPQCPGTILVDMSIRQSTKEILQILFPKMNRFAAVEKLEVKSGTKRLNRETGCAEISQNTNQGKKSKVSSGLLSLSNHKHKGGSDNNNNNAGLKQDQVTGVTGALDSLKLEQDKEKACRNLPSN</sequence>
<evidence type="ECO:0000259" key="8">
    <source>
        <dbReference type="Pfam" id="PF13087"/>
    </source>
</evidence>
<keyword evidence="6" id="KW-0812">Transmembrane</keyword>
<dbReference type="Proteomes" id="UP001497516">
    <property type="component" value="Chromosome 4"/>
</dbReference>
<dbReference type="PANTHER" id="PTHR10887">
    <property type="entry name" value="DNA2/NAM7 HELICASE FAMILY"/>
    <property type="match status" value="1"/>
</dbReference>
<accession>A0AAV2EIR8</accession>
<evidence type="ECO:0000313" key="10">
    <source>
        <dbReference type="EMBL" id="CAL1385612.1"/>
    </source>
</evidence>
<evidence type="ECO:0000259" key="7">
    <source>
        <dbReference type="Pfam" id="PF13086"/>
    </source>
</evidence>
<feature type="region of interest" description="Disordered" evidence="5">
    <location>
        <begin position="1216"/>
        <end position="1255"/>
    </location>
</feature>
<evidence type="ECO:0000256" key="6">
    <source>
        <dbReference type="SAM" id="Phobius"/>
    </source>
</evidence>
<dbReference type="Gene3D" id="3.40.50.300">
    <property type="entry name" value="P-loop containing nucleotide triphosphate hydrolases"/>
    <property type="match status" value="2"/>
</dbReference>
<proteinExistence type="predicted"/>
<dbReference type="FunFam" id="3.40.50.300:FF:000326">
    <property type="entry name" value="P-loop containing nucleoside triphosphate hydrolase"/>
    <property type="match status" value="1"/>
</dbReference>
<keyword evidence="6" id="KW-0472">Membrane</keyword>
<keyword evidence="1" id="KW-0547">Nucleotide-binding</keyword>
<dbReference type="Pfam" id="PF13086">
    <property type="entry name" value="AAA_11"/>
    <property type="match status" value="1"/>
</dbReference>
<dbReference type="InterPro" id="IPR027417">
    <property type="entry name" value="P-loop_NTPase"/>
</dbReference>
<keyword evidence="6" id="KW-1133">Transmembrane helix</keyword>
<dbReference type="Pfam" id="PF13087">
    <property type="entry name" value="AAA_12"/>
    <property type="match status" value="1"/>
</dbReference>
<dbReference type="InterPro" id="IPR045529">
    <property type="entry name" value="DUF6469"/>
</dbReference>
<dbReference type="EMBL" id="OZ034817">
    <property type="protein sequence ID" value="CAL1385612.1"/>
    <property type="molecule type" value="Genomic_DNA"/>
</dbReference>
<evidence type="ECO:0000313" key="11">
    <source>
        <dbReference type="Proteomes" id="UP001497516"/>
    </source>
</evidence>
<dbReference type="GO" id="GO:0005524">
    <property type="term" value="F:ATP binding"/>
    <property type="evidence" value="ECO:0007669"/>
    <property type="project" value="UniProtKB-KW"/>
</dbReference>
<reference evidence="10 11" key="1">
    <citation type="submission" date="2024-04" db="EMBL/GenBank/DDBJ databases">
        <authorList>
            <person name="Fracassetti M."/>
        </authorList>
    </citation>
    <scope>NUCLEOTIDE SEQUENCE [LARGE SCALE GENOMIC DNA]</scope>
</reference>
<dbReference type="CDD" id="cd18808">
    <property type="entry name" value="SF1_C_Upf1"/>
    <property type="match status" value="1"/>
</dbReference>
<keyword evidence="4" id="KW-0067">ATP-binding</keyword>
<feature type="transmembrane region" description="Helical" evidence="6">
    <location>
        <begin position="1079"/>
        <end position="1099"/>
    </location>
</feature>